<feature type="region of interest" description="Disordered" evidence="4">
    <location>
        <begin position="161"/>
        <end position="197"/>
    </location>
</feature>
<sequence>MSSPTMGVKANAKMRRMISRKSHSWWWDSHVSPKNSKWLAENLEEMDRYVKEMLKLIEEEGDSFAKKAEMYYQKRPELISHVEGFYRMYRALAERYDHVTGELRKNLQPDLHSQGSWSGSDFGSEPPSPSLPTFDRTPELKPAVLKPSARAAGFEFFLGSGGSSDLSRKGSDPSSSSSTESDSDSDDAKEVNGDGISSGLQQRIFELENELCIMKEKLSEHEKCGSNHADLISKIATLENDCLTANEKLRNSKSEIMSLNQKLKENNLPKEASSIEQSSETMVLSGMETQEVELVTELNDQELSSAKDQALEQDKAQLAAESDLNDQEREIEELKRLISAKDQEIEQYKEQLAEESDKSSQERLRLEADIVNLKELIEELKSEVKKVSQQKKQVEAKISMQQNLIKEFKATSAITADRFSLEKSALRTEISILSLSNSSLSAKLTQLEGEKAVLCSDRDRQNRDLNREIDGFRLQVDVLTAEKDDMAARVSALSDDIKGRDERICTMDEHTNQLHLEHVKLMAELEQARRVGRELAERVKALDEEVERQRVAISEGAEGKREAIRQLCFSLEHYRDGYHQLRQMLQGNHRRPQAVMAV</sequence>
<dbReference type="PANTHER" id="PTHR32258:SF3">
    <property type="entry name" value="PROTEIN NETWORKED 4A"/>
    <property type="match status" value="1"/>
</dbReference>
<dbReference type="Pfam" id="PF07765">
    <property type="entry name" value="KIP1"/>
    <property type="match status" value="1"/>
</dbReference>
<feature type="region of interest" description="Disordered" evidence="4">
    <location>
        <begin position="109"/>
        <end position="138"/>
    </location>
</feature>
<evidence type="ECO:0000313" key="6">
    <source>
        <dbReference type="EMBL" id="KAJ6810618.1"/>
    </source>
</evidence>
<comment type="similarity">
    <text evidence="2">Belongs to the NET family.</text>
</comment>
<name>A0AAX6F398_IRIPA</name>
<accession>A0AAX6F398</accession>
<evidence type="ECO:0000256" key="3">
    <source>
        <dbReference type="SAM" id="Coils"/>
    </source>
</evidence>
<evidence type="ECO:0000259" key="5">
    <source>
        <dbReference type="PROSITE" id="PS51774"/>
    </source>
</evidence>
<dbReference type="PROSITE" id="PS51774">
    <property type="entry name" value="NAB"/>
    <property type="match status" value="1"/>
</dbReference>
<reference evidence="6" key="2">
    <citation type="submission" date="2023-04" db="EMBL/GenBank/DDBJ databases">
        <authorList>
            <person name="Bruccoleri R.E."/>
            <person name="Oakeley E.J."/>
            <person name="Faust A.-M."/>
            <person name="Dessus-Babus S."/>
            <person name="Altorfer M."/>
            <person name="Burckhardt D."/>
            <person name="Oertli M."/>
            <person name="Naumann U."/>
            <person name="Petersen F."/>
            <person name="Wong J."/>
        </authorList>
    </citation>
    <scope>NUCLEOTIDE SEQUENCE</scope>
    <source>
        <strain evidence="6">GSM-AAB239-AS_SAM_17_03QT</strain>
        <tissue evidence="6">Leaf</tissue>
    </source>
</reference>
<keyword evidence="1 3" id="KW-0175">Coiled coil</keyword>
<dbReference type="Proteomes" id="UP001140949">
    <property type="component" value="Unassembled WGS sequence"/>
</dbReference>
<dbReference type="PANTHER" id="PTHR32258">
    <property type="entry name" value="PROTEIN NETWORKED 4A"/>
    <property type="match status" value="1"/>
</dbReference>
<gene>
    <name evidence="6" type="ORF">M6B38_103815</name>
</gene>
<proteinExistence type="inferred from homology"/>
<feature type="coiled-coil region" evidence="3">
    <location>
        <begin position="317"/>
        <end position="411"/>
    </location>
</feature>
<organism evidence="6 7">
    <name type="scientific">Iris pallida</name>
    <name type="common">Sweet iris</name>
    <dbReference type="NCBI Taxonomy" id="29817"/>
    <lineage>
        <taxon>Eukaryota</taxon>
        <taxon>Viridiplantae</taxon>
        <taxon>Streptophyta</taxon>
        <taxon>Embryophyta</taxon>
        <taxon>Tracheophyta</taxon>
        <taxon>Spermatophyta</taxon>
        <taxon>Magnoliopsida</taxon>
        <taxon>Liliopsida</taxon>
        <taxon>Asparagales</taxon>
        <taxon>Iridaceae</taxon>
        <taxon>Iridoideae</taxon>
        <taxon>Irideae</taxon>
        <taxon>Iris</taxon>
    </lineage>
</organism>
<dbReference type="GO" id="GO:0005774">
    <property type="term" value="C:vacuolar membrane"/>
    <property type="evidence" value="ECO:0007669"/>
    <property type="project" value="TreeGrafter"/>
</dbReference>
<protein>
    <submittedName>
        <fullName evidence="6">Protein NETWORKED 4B-like</fullName>
    </submittedName>
</protein>
<evidence type="ECO:0000256" key="2">
    <source>
        <dbReference type="ARBA" id="ARBA00038006"/>
    </source>
</evidence>
<feature type="compositionally biased region" description="Polar residues" evidence="4">
    <location>
        <begin position="111"/>
        <end position="121"/>
    </location>
</feature>
<feature type="coiled-coil region" evidence="3">
    <location>
        <begin position="235"/>
        <end position="266"/>
    </location>
</feature>
<comment type="caution">
    <text evidence="6">The sequence shown here is derived from an EMBL/GenBank/DDBJ whole genome shotgun (WGS) entry which is preliminary data.</text>
</comment>
<keyword evidence="7" id="KW-1185">Reference proteome</keyword>
<dbReference type="InterPro" id="IPR011684">
    <property type="entry name" value="NAB"/>
</dbReference>
<dbReference type="AlphaFoldDB" id="A0AAX6F398"/>
<evidence type="ECO:0000313" key="7">
    <source>
        <dbReference type="Proteomes" id="UP001140949"/>
    </source>
</evidence>
<reference evidence="6" key="1">
    <citation type="journal article" date="2023" name="GigaByte">
        <title>Genome assembly of the bearded iris, Iris pallida Lam.</title>
        <authorList>
            <person name="Bruccoleri R.E."/>
            <person name="Oakeley E.J."/>
            <person name="Faust A.M.E."/>
            <person name="Altorfer M."/>
            <person name="Dessus-Babus S."/>
            <person name="Burckhardt D."/>
            <person name="Oertli M."/>
            <person name="Naumann U."/>
            <person name="Petersen F."/>
            <person name="Wong J."/>
        </authorList>
    </citation>
    <scope>NUCLEOTIDE SEQUENCE</scope>
    <source>
        <strain evidence="6">GSM-AAB239-AS_SAM_17_03QT</strain>
    </source>
</reference>
<dbReference type="InterPro" id="IPR051861">
    <property type="entry name" value="NET_actin-binding_domain"/>
</dbReference>
<dbReference type="EMBL" id="JANAVB010032220">
    <property type="protein sequence ID" value="KAJ6810618.1"/>
    <property type="molecule type" value="Genomic_DNA"/>
</dbReference>
<feature type="domain" description="NAB" evidence="5">
    <location>
        <begin position="23"/>
        <end position="103"/>
    </location>
</feature>
<dbReference type="GO" id="GO:0003779">
    <property type="term" value="F:actin binding"/>
    <property type="evidence" value="ECO:0007669"/>
    <property type="project" value="InterPro"/>
</dbReference>
<evidence type="ECO:0000256" key="1">
    <source>
        <dbReference type="ARBA" id="ARBA00023054"/>
    </source>
</evidence>
<evidence type="ECO:0000256" key="4">
    <source>
        <dbReference type="SAM" id="MobiDB-lite"/>
    </source>
</evidence>